<evidence type="ECO:0008006" key="5">
    <source>
        <dbReference type="Google" id="ProtNLM"/>
    </source>
</evidence>
<keyword evidence="2" id="KW-0732">Signal</keyword>
<proteinExistence type="predicted"/>
<protein>
    <recommendedName>
        <fullName evidence="5">Secreted protein</fullName>
    </recommendedName>
</protein>
<sequence length="107" mass="11799">MVVLANTPHLLLSILYYSFNTLFAAMCASTEWADFGASPRKTLRSSKPSGSYFLQLRYRFSTLLLGLSTVLHRLTSQALFLAKVEGTDSHGAGMRDSRPPMPTQTSP</sequence>
<reference evidence="4" key="1">
    <citation type="submission" date="2019-06" db="EMBL/GenBank/DDBJ databases">
        <authorList>
            <person name="Broberg M."/>
        </authorList>
    </citation>
    <scope>NUCLEOTIDE SEQUENCE [LARGE SCALE GENOMIC DNA]</scope>
</reference>
<dbReference type="PANTHER" id="PTHR35395:SF1">
    <property type="entry name" value="DUF6536 DOMAIN-CONTAINING PROTEIN"/>
    <property type="match status" value="1"/>
</dbReference>
<organism evidence="3 4">
    <name type="scientific">Clonostachys solani</name>
    <dbReference type="NCBI Taxonomy" id="160281"/>
    <lineage>
        <taxon>Eukaryota</taxon>
        <taxon>Fungi</taxon>
        <taxon>Dikarya</taxon>
        <taxon>Ascomycota</taxon>
        <taxon>Pezizomycotina</taxon>
        <taxon>Sordariomycetes</taxon>
        <taxon>Hypocreomycetidae</taxon>
        <taxon>Hypocreales</taxon>
        <taxon>Bionectriaceae</taxon>
        <taxon>Clonostachys</taxon>
    </lineage>
</organism>
<feature type="region of interest" description="Disordered" evidence="1">
    <location>
        <begin position="88"/>
        <end position="107"/>
    </location>
</feature>
<gene>
    <name evidence="3" type="ORF">CSOL1703_00013885</name>
</gene>
<dbReference type="OrthoDB" id="4850512at2759"/>
<comment type="caution">
    <text evidence="3">The sequence shown here is derived from an EMBL/GenBank/DDBJ whole genome shotgun (WGS) entry which is preliminary data.</text>
</comment>
<evidence type="ECO:0000256" key="1">
    <source>
        <dbReference type="SAM" id="MobiDB-lite"/>
    </source>
</evidence>
<feature type="chain" id="PRO_5040467642" description="Secreted protein" evidence="2">
    <location>
        <begin position="25"/>
        <end position="107"/>
    </location>
</feature>
<evidence type="ECO:0000313" key="4">
    <source>
        <dbReference type="Proteomes" id="UP000775872"/>
    </source>
</evidence>
<feature type="signal peptide" evidence="2">
    <location>
        <begin position="1"/>
        <end position="24"/>
    </location>
</feature>
<dbReference type="EMBL" id="CABFOC020000031">
    <property type="protein sequence ID" value="CAH0047862.1"/>
    <property type="molecule type" value="Genomic_DNA"/>
</dbReference>
<keyword evidence="4" id="KW-1185">Reference proteome</keyword>
<name>A0A9N9Z2H2_9HYPO</name>
<accession>A0A9N9Z2H2</accession>
<dbReference type="PANTHER" id="PTHR35395">
    <property type="entry name" value="DUF6536 DOMAIN-CONTAINING PROTEIN"/>
    <property type="match status" value="1"/>
</dbReference>
<evidence type="ECO:0000256" key="2">
    <source>
        <dbReference type="SAM" id="SignalP"/>
    </source>
</evidence>
<dbReference type="Proteomes" id="UP000775872">
    <property type="component" value="Unassembled WGS sequence"/>
</dbReference>
<dbReference type="AlphaFoldDB" id="A0A9N9Z2H2"/>
<reference evidence="3 4" key="2">
    <citation type="submission" date="2021-10" db="EMBL/GenBank/DDBJ databases">
        <authorList>
            <person name="Piombo E."/>
        </authorList>
    </citation>
    <scope>NUCLEOTIDE SEQUENCE [LARGE SCALE GENOMIC DNA]</scope>
</reference>
<evidence type="ECO:0000313" key="3">
    <source>
        <dbReference type="EMBL" id="CAH0047862.1"/>
    </source>
</evidence>
<feature type="compositionally biased region" description="Basic and acidic residues" evidence="1">
    <location>
        <begin position="88"/>
        <end position="98"/>
    </location>
</feature>